<dbReference type="WBParaSite" id="nRc.2.0.1.t40979-RA">
    <property type="protein sequence ID" value="nRc.2.0.1.t40979-RA"/>
    <property type="gene ID" value="nRc.2.0.1.g40979"/>
</dbReference>
<keyword evidence="1" id="KW-1185">Reference proteome</keyword>
<accession>A0A915KR83</accession>
<name>A0A915KR83_ROMCU</name>
<evidence type="ECO:0000313" key="1">
    <source>
        <dbReference type="Proteomes" id="UP000887565"/>
    </source>
</evidence>
<sequence length="118" mass="13442">MFLDDKEKYLNAASEKAIVHDFIKCNNSTLALDRKLNRCSGYPDPKQDPKLLNHFVEPLIGPRANNFKICCPIHPSKTVENMGFLQQFRDISSPSNAIACFIVFNVGRRFVLFVVHTD</sequence>
<dbReference type="Proteomes" id="UP000887565">
    <property type="component" value="Unplaced"/>
</dbReference>
<dbReference type="AlphaFoldDB" id="A0A915KR83"/>
<proteinExistence type="predicted"/>
<reference evidence="2" key="1">
    <citation type="submission" date="2022-11" db="UniProtKB">
        <authorList>
            <consortium name="WormBaseParasite"/>
        </authorList>
    </citation>
    <scope>IDENTIFICATION</scope>
</reference>
<organism evidence="1 2">
    <name type="scientific">Romanomermis culicivorax</name>
    <name type="common">Nematode worm</name>
    <dbReference type="NCBI Taxonomy" id="13658"/>
    <lineage>
        <taxon>Eukaryota</taxon>
        <taxon>Metazoa</taxon>
        <taxon>Ecdysozoa</taxon>
        <taxon>Nematoda</taxon>
        <taxon>Enoplea</taxon>
        <taxon>Dorylaimia</taxon>
        <taxon>Mermithida</taxon>
        <taxon>Mermithoidea</taxon>
        <taxon>Mermithidae</taxon>
        <taxon>Romanomermis</taxon>
    </lineage>
</organism>
<protein>
    <submittedName>
        <fullName evidence="2">Uncharacterized protein</fullName>
    </submittedName>
</protein>
<evidence type="ECO:0000313" key="2">
    <source>
        <dbReference type="WBParaSite" id="nRc.2.0.1.t40979-RA"/>
    </source>
</evidence>